<dbReference type="SMART" id="SM00346">
    <property type="entry name" value="HTH_ICLR"/>
    <property type="match status" value="1"/>
</dbReference>
<keyword evidence="2" id="KW-0238">DNA-binding</keyword>
<gene>
    <name evidence="6" type="ORF">GCM10022202_34620</name>
</gene>
<dbReference type="EMBL" id="BAAAYV010000025">
    <property type="protein sequence ID" value="GAA3669602.1"/>
    <property type="molecule type" value="Genomic_DNA"/>
</dbReference>
<keyword evidence="7" id="KW-1185">Reference proteome</keyword>
<dbReference type="PROSITE" id="PS51078">
    <property type="entry name" value="ICLR_ED"/>
    <property type="match status" value="1"/>
</dbReference>
<reference evidence="7" key="1">
    <citation type="journal article" date="2019" name="Int. J. Syst. Evol. Microbiol.">
        <title>The Global Catalogue of Microorganisms (GCM) 10K type strain sequencing project: providing services to taxonomists for standard genome sequencing and annotation.</title>
        <authorList>
            <consortium name="The Broad Institute Genomics Platform"/>
            <consortium name="The Broad Institute Genome Sequencing Center for Infectious Disease"/>
            <person name="Wu L."/>
            <person name="Ma J."/>
        </authorList>
    </citation>
    <scope>NUCLEOTIDE SEQUENCE [LARGE SCALE GENOMIC DNA]</scope>
    <source>
        <strain evidence="7">JCM 16546</strain>
    </source>
</reference>
<dbReference type="Gene3D" id="1.10.10.10">
    <property type="entry name" value="Winged helix-like DNA-binding domain superfamily/Winged helix DNA-binding domain"/>
    <property type="match status" value="1"/>
</dbReference>
<feature type="domain" description="HTH iclR-type" evidence="4">
    <location>
        <begin position="1"/>
        <end position="63"/>
    </location>
</feature>
<evidence type="ECO:0000259" key="4">
    <source>
        <dbReference type="PROSITE" id="PS51077"/>
    </source>
</evidence>
<dbReference type="InterPro" id="IPR005471">
    <property type="entry name" value="Tscrpt_reg_IclR_N"/>
</dbReference>
<dbReference type="Pfam" id="PF09339">
    <property type="entry name" value="HTH_IclR"/>
    <property type="match status" value="1"/>
</dbReference>
<dbReference type="SUPFAM" id="SSF46785">
    <property type="entry name" value="Winged helix' DNA-binding domain"/>
    <property type="match status" value="1"/>
</dbReference>
<dbReference type="PROSITE" id="PS51077">
    <property type="entry name" value="HTH_ICLR"/>
    <property type="match status" value="1"/>
</dbReference>
<evidence type="ECO:0000256" key="2">
    <source>
        <dbReference type="ARBA" id="ARBA00023125"/>
    </source>
</evidence>
<dbReference type="Gene3D" id="3.30.450.40">
    <property type="match status" value="1"/>
</dbReference>
<dbReference type="InterPro" id="IPR029016">
    <property type="entry name" value="GAF-like_dom_sf"/>
</dbReference>
<dbReference type="InterPro" id="IPR014757">
    <property type="entry name" value="Tscrpt_reg_IclR_C"/>
</dbReference>
<sequence length="247" mass="26288">MQVVTRALDVLKTIAMSEAPLSLAETSALLDLPAPTVHRFLAVLTEAGYVTKDDLTRRYATGPELDAITRRSSLARIGKLAEPVLADLHGRYDETVFLTQKEGDDAVATSALVSTRPLRLTVHVGQVLPWHAAASARSLLAYLPENAATPLLDASGFSRFTFNTPQSADDVREHLKNVRLRGYDICDDELDSGVWAAASPILDARGTVLGSVTVGGPGDRIDDTLRASIIADVQSAAKSVSDALGNA</sequence>
<dbReference type="InterPro" id="IPR036388">
    <property type="entry name" value="WH-like_DNA-bd_sf"/>
</dbReference>
<proteinExistence type="predicted"/>
<keyword evidence="1" id="KW-0805">Transcription regulation</keyword>
<keyword evidence="3" id="KW-0804">Transcription</keyword>
<dbReference type="Pfam" id="PF01614">
    <property type="entry name" value="IclR_C"/>
    <property type="match status" value="1"/>
</dbReference>
<dbReference type="InterPro" id="IPR050707">
    <property type="entry name" value="HTH_MetabolicPath_Reg"/>
</dbReference>
<evidence type="ECO:0000313" key="6">
    <source>
        <dbReference type="EMBL" id="GAA3669602.1"/>
    </source>
</evidence>
<evidence type="ECO:0000256" key="3">
    <source>
        <dbReference type="ARBA" id="ARBA00023163"/>
    </source>
</evidence>
<evidence type="ECO:0000259" key="5">
    <source>
        <dbReference type="PROSITE" id="PS51078"/>
    </source>
</evidence>
<organism evidence="6 7">
    <name type="scientific">Microbacterium marinilacus</name>
    <dbReference type="NCBI Taxonomy" id="415209"/>
    <lineage>
        <taxon>Bacteria</taxon>
        <taxon>Bacillati</taxon>
        <taxon>Actinomycetota</taxon>
        <taxon>Actinomycetes</taxon>
        <taxon>Micrococcales</taxon>
        <taxon>Microbacteriaceae</taxon>
        <taxon>Microbacterium</taxon>
    </lineage>
</organism>
<accession>A0ABP7BVW1</accession>
<dbReference type="PANTHER" id="PTHR30136:SF24">
    <property type="entry name" value="HTH-TYPE TRANSCRIPTIONAL REPRESSOR ALLR"/>
    <property type="match status" value="1"/>
</dbReference>
<comment type="caution">
    <text evidence="6">The sequence shown here is derived from an EMBL/GenBank/DDBJ whole genome shotgun (WGS) entry which is preliminary data.</text>
</comment>
<dbReference type="RefSeq" id="WP_221857186.1">
    <property type="nucleotide sequence ID" value="NZ_BAAAYV010000025.1"/>
</dbReference>
<dbReference type="PANTHER" id="PTHR30136">
    <property type="entry name" value="HELIX-TURN-HELIX TRANSCRIPTIONAL REGULATOR, ICLR FAMILY"/>
    <property type="match status" value="1"/>
</dbReference>
<protein>
    <submittedName>
        <fullName evidence="6">IclR family transcriptional regulator</fullName>
    </submittedName>
</protein>
<dbReference type="SUPFAM" id="SSF55781">
    <property type="entry name" value="GAF domain-like"/>
    <property type="match status" value="1"/>
</dbReference>
<evidence type="ECO:0000256" key="1">
    <source>
        <dbReference type="ARBA" id="ARBA00023015"/>
    </source>
</evidence>
<feature type="domain" description="IclR-ED" evidence="5">
    <location>
        <begin position="63"/>
        <end position="246"/>
    </location>
</feature>
<evidence type="ECO:0000313" key="7">
    <source>
        <dbReference type="Proteomes" id="UP001410795"/>
    </source>
</evidence>
<name>A0ABP7BVW1_9MICO</name>
<dbReference type="Proteomes" id="UP001410795">
    <property type="component" value="Unassembled WGS sequence"/>
</dbReference>
<dbReference type="InterPro" id="IPR036390">
    <property type="entry name" value="WH_DNA-bd_sf"/>
</dbReference>